<keyword evidence="2" id="KW-0808">Transferase</keyword>
<evidence type="ECO:0000256" key="1">
    <source>
        <dbReference type="ARBA" id="ARBA00022603"/>
    </source>
</evidence>
<dbReference type="InterPro" id="IPR015813">
    <property type="entry name" value="Pyrv/PenolPyrv_kinase-like_dom"/>
</dbReference>
<gene>
    <name evidence="4" type="ORF">VN97_g6805</name>
</gene>
<dbReference type="GO" id="GO:0032259">
    <property type="term" value="P:methylation"/>
    <property type="evidence" value="ECO:0007669"/>
    <property type="project" value="UniProtKB-KW"/>
</dbReference>
<dbReference type="Pfam" id="PF10017">
    <property type="entry name" value="Methyltransf_33"/>
    <property type="match status" value="1"/>
</dbReference>
<reference evidence="4" key="2">
    <citation type="journal article" date="2016" name="Fungal Biol.">
        <title>Ochratoxin A production by Penicillium thymicola.</title>
        <authorList>
            <person name="Nguyen H.D.T."/>
            <person name="McMullin D.R."/>
            <person name="Ponomareva E."/>
            <person name="Riley R."/>
            <person name="Pomraning K.R."/>
            <person name="Baker S.E."/>
            <person name="Seifert K.A."/>
        </authorList>
    </citation>
    <scope>NUCLEOTIDE SEQUENCE</scope>
    <source>
        <strain evidence="4">DAOM 180753</strain>
    </source>
</reference>
<accession>A0AAI9X7A1</accession>
<organism evidence="4 5">
    <name type="scientific">Penicillium thymicola</name>
    <dbReference type="NCBI Taxonomy" id="293382"/>
    <lineage>
        <taxon>Eukaryota</taxon>
        <taxon>Fungi</taxon>
        <taxon>Dikarya</taxon>
        <taxon>Ascomycota</taxon>
        <taxon>Pezizomycotina</taxon>
        <taxon>Eurotiomycetes</taxon>
        <taxon>Eurotiomycetidae</taxon>
        <taxon>Eurotiales</taxon>
        <taxon>Aspergillaceae</taxon>
        <taxon>Penicillium</taxon>
    </lineage>
</organism>
<evidence type="ECO:0000259" key="3">
    <source>
        <dbReference type="Pfam" id="PF10017"/>
    </source>
</evidence>
<sequence length="303" mass="33775">MVLPPNNTLSACVAQGKLCTALGVRFIGQIEIVQIAKGAGYDSIFLDLEHSAFTLQTAWQLCQVANMANVSPFARVPGETGNGYIQRVLDGDARGIIFPHSHTAWLELWSQVTYAPEYYQTQDEVDLFIAHGQEIVSQIPEGCSLIDLGSGDLRRIRPLLKFIEKSQNRVHYYALDLSEAALKRGLGQSAEQFNVECTRLWGPFERCFSWVKSLTPGPKWLLSLGSILGNGPVDSAAQGLARWASLMGPDVECYVAWILIRTETRSGSHITNHRDAMRDMFAMDRPIQTHSLDMTGMYRRIGR</sequence>
<dbReference type="InterPro" id="IPR019257">
    <property type="entry name" value="MeTrfase_dom"/>
</dbReference>
<dbReference type="EMBL" id="LACB01000204">
    <property type="protein sequence ID" value="KAJ9486525.1"/>
    <property type="molecule type" value="Genomic_DNA"/>
</dbReference>
<feature type="domain" description="Histidine-specific methyltransferase SAM-dependent" evidence="3">
    <location>
        <begin position="106"/>
        <end position="250"/>
    </location>
</feature>
<dbReference type="InterPro" id="IPR029063">
    <property type="entry name" value="SAM-dependent_MTases_sf"/>
</dbReference>
<proteinExistence type="predicted"/>
<dbReference type="AlphaFoldDB" id="A0AAI9X7A1"/>
<dbReference type="GO" id="GO:0008168">
    <property type="term" value="F:methyltransferase activity"/>
    <property type="evidence" value="ECO:0007669"/>
    <property type="project" value="UniProtKB-KW"/>
</dbReference>
<dbReference type="PANTHER" id="PTHR43397">
    <property type="entry name" value="ERGOTHIONEINE BIOSYNTHESIS PROTEIN 1"/>
    <property type="match status" value="1"/>
</dbReference>
<reference evidence="4" key="1">
    <citation type="submission" date="2015-06" db="EMBL/GenBank/DDBJ databases">
        <authorList>
            <person name="Nguyen H."/>
        </authorList>
    </citation>
    <scope>NUCLEOTIDE SEQUENCE</scope>
    <source>
        <strain evidence="4">DAOM 180753</strain>
    </source>
</reference>
<name>A0AAI9X7A1_PENTH</name>
<evidence type="ECO:0000256" key="2">
    <source>
        <dbReference type="ARBA" id="ARBA00022679"/>
    </source>
</evidence>
<dbReference type="PANTHER" id="PTHR43397:SF1">
    <property type="entry name" value="ERGOTHIONEINE BIOSYNTHESIS PROTEIN 1"/>
    <property type="match status" value="1"/>
</dbReference>
<keyword evidence="5" id="KW-1185">Reference proteome</keyword>
<evidence type="ECO:0000313" key="5">
    <source>
        <dbReference type="Proteomes" id="UP001227192"/>
    </source>
</evidence>
<protein>
    <recommendedName>
        <fullName evidence="3">Histidine-specific methyltransferase SAM-dependent domain-containing protein</fullName>
    </recommendedName>
</protein>
<dbReference type="InterPro" id="IPR051128">
    <property type="entry name" value="EgtD_Methyltrsf_superfamily"/>
</dbReference>
<comment type="caution">
    <text evidence="4">The sequence shown here is derived from an EMBL/GenBank/DDBJ whole genome shotgun (WGS) entry which is preliminary data.</text>
</comment>
<dbReference type="Gene3D" id="3.20.20.60">
    <property type="entry name" value="Phosphoenolpyruvate-binding domains"/>
    <property type="match status" value="1"/>
</dbReference>
<keyword evidence="1" id="KW-0489">Methyltransferase</keyword>
<evidence type="ECO:0000313" key="4">
    <source>
        <dbReference type="EMBL" id="KAJ9486525.1"/>
    </source>
</evidence>
<dbReference type="InterPro" id="IPR040442">
    <property type="entry name" value="Pyrv_kinase-like_dom_sf"/>
</dbReference>
<dbReference type="Gene3D" id="3.40.50.150">
    <property type="entry name" value="Vaccinia Virus protein VP39"/>
    <property type="match status" value="1"/>
</dbReference>
<dbReference type="Proteomes" id="UP001227192">
    <property type="component" value="Unassembled WGS sequence"/>
</dbReference>
<dbReference type="SUPFAM" id="SSF51621">
    <property type="entry name" value="Phosphoenolpyruvate/pyruvate domain"/>
    <property type="match status" value="1"/>
</dbReference>